<dbReference type="InterPro" id="IPR035093">
    <property type="entry name" value="RelE/ParE_toxin_dom_sf"/>
</dbReference>
<protein>
    <submittedName>
        <fullName evidence="1">RelE/ParE toxin domain-containing protein</fullName>
    </submittedName>
</protein>
<dbReference type="SUPFAM" id="SSF143011">
    <property type="entry name" value="RelE-like"/>
    <property type="match status" value="1"/>
</dbReference>
<dbReference type="AlphaFoldDB" id="A0A975BF75"/>
<dbReference type="KEGG" id="dmm:dnm_000610"/>
<evidence type="ECO:0000313" key="2">
    <source>
        <dbReference type="Proteomes" id="UP000663722"/>
    </source>
</evidence>
<gene>
    <name evidence="1" type="ORF">dnm_000610</name>
</gene>
<reference evidence="1" key="1">
    <citation type="journal article" date="2021" name="Microb. Physiol.">
        <title>Proteogenomic Insights into the Physiology of Marine, Sulfate-Reducing, Filamentous Desulfonema limicola and Desulfonema magnum.</title>
        <authorList>
            <person name="Schnaars V."/>
            <person name="Wohlbrand L."/>
            <person name="Scheve S."/>
            <person name="Hinrichs C."/>
            <person name="Reinhardt R."/>
            <person name="Rabus R."/>
        </authorList>
    </citation>
    <scope>NUCLEOTIDE SEQUENCE</scope>
    <source>
        <strain evidence="1">4be13</strain>
    </source>
</reference>
<organism evidence="1 2">
    <name type="scientific">Desulfonema magnum</name>
    <dbReference type="NCBI Taxonomy" id="45655"/>
    <lineage>
        <taxon>Bacteria</taxon>
        <taxon>Pseudomonadati</taxon>
        <taxon>Thermodesulfobacteriota</taxon>
        <taxon>Desulfobacteria</taxon>
        <taxon>Desulfobacterales</taxon>
        <taxon>Desulfococcaceae</taxon>
        <taxon>Desulfonema</taxon>
    </lineage>
</organism>
<name>A0A975BF75_9BACT</name>
<accession>A0A975BF75</accession>
<evidence type="ECO:0000313" key="1">
    <source>
        <dbReference type="EMBL" id="QTA84069.1"/>
    </source>
</evidence>
<keyword evidence="2" id="KW-1185">Reference proteome</keyword>
<dbReference type="EMBL" id="CP061800">
    <property type="protein sequence ID" value="QTA84069.1"/>
    <property type="molecule type" value="Genomic_DNA"/>
</dbReference>
<sequence length="109" mass="12783">MSNYEAVYEKRFVRNLRRYSSLRQKIKRRVERILSDPYMNTEPLADASGNLNLLGCRSACADRNFRIIFVICEECRDIPECEFCFCEDMPDNTIVFLTVGPHDKAYAMK</sequence>
<dbReference type="Proteomes" id="UP000663722">
    <property type="component" value="Chromosome"/>
</dbReference>
<dbReference type="RefSeq" id="WP_207680706.1">
    <property type="nucleotide sequence ID" value="NZ_CP061800.1"/>
</dbReference>
<proteinExistence type="predicted"/>